<dbReference type="RefSeq" id="WP_175177061.1">
    <property type="nucleotide sequence ID" value="NZ_CADIJX010000007.1"/>
</dbReference>
<dbReference type="Proteomes" id="UP000494108">
    <property type="component" value="Unassembled WGS sequence"/>
</dbReference>
<organism evidence="1 2">
    <name type="scientific">Achromobacter pestifer</name>
    <dbReference type="NCBI Taxonomy" id="1353889"/>
    <lineage>
        <taxon>Bacteria</taxon>
        <taxon>Pseudomonadati</taxon>
        <taxon>Pseudomonadota</taxon>
        <taxon>Betaproteobacteria</taxon>
        <taxon>Burkholderiales</taxon>
        <taxon>Alcaligenaceae</taxon>
        <taxon>Achromobacter</taxon>
    </lineage>
</organism>
<reference evidence="1 2" key="1">
    <citation type="submission" date="2020-04" db="EMBL/GenBank/DDBJ databases">
        <authorList>
            <person name="De Canck E."/>
        </authorList>
    </citation>
    <scope>NUCLEOTIDE SEQUENCE [LARGE SCALE GENOMIC DNA]</scope>
    <source>
        <strain evidence="1 2">LMG 3431</strain>
    </source>
</reference>
<keyword evidence="2" id="KW-1185">Reference proteome</keyword>
<proteinExistence type="predicted"/>
<evidence type="ECO:0000313" key="2">
    <source>
        <dbReference type="Proteomes" id="UP000494108"/>
    </source>
</evidence>
<name>A0A6S6ZQU1_9BURK</name>
<dbReference type="AlphaFoldDB" id="A0A6S6ZQU1"/>
<protein>
    <submittedName>
        <fullName evidence="1">Uncharacterized protein</fullName>
    </submittedName>
</protein>
<accession>A0A6S6ZQU1</accession>
<gene>
    <name evidence="1" type="ORF">LMG3431_04775</name>
</gene>
<evidence type="ECO:0000313" key="1">
    <source>
        <dbReference type="EMBL" id="CAB3689166.1"/>
    </source>
</evidence>
<dbReference type="EMBL" id="CADIJX010000007">
    <property type="protein sequence ID" value="CAB3689166.1"/>
    <property type="molecule type" value="Genomic_DNA"/>
</dbReference>
<sequence length="125" mass="13617">MPLLPLSVLIYTPGKPGATSRLVDVGESLDAPAGPSSHGSYHVARLTPSMRLLTWQREGACFDFSRTGAVRVWQGRQLAASDCAHECRTQGALPLERDDVAYLEAYLLSQNRSWNEPHAAEALPS</sequence>